<dbReference type="GO" id="GO:0003677">
    <property type="term" value="F:DNA binding"/>
    <property type="evidence" value="ECO:0007669"/>
    <property type="project" value="UniProtKB-KW"/>
</dbReference>
<evidence type="ECO:0000313" key="3">
    <source>
        <dbReference type="EMBL" id="OZI18192.1"/>
    </source>
</evidence>
<dbReference type="GO" id="GO:0005829">
    <property type="term" value="C:cytosol"/>
    <property type="evidence" value="ECO:0007669"/>
    <property type="project" value="TreeGrafter"/>
</dbReference>
<keyword evidence="1" id="KW-0238">DNA-binding</keyword>
<dbReference type="Gene3D" id="2.60.120.10">
    <property type="entry name" value="Jelly Rolls"/>
    <property type="match status" value="1"/>
</dbReference>
<comment type="caution">
    <text evidence="3">The sequence shown here is derived from an EMBL/GenBank/DDBJ whole genome shotgun (WGS) entry which is preliminary data.</text>
</comment>
<dbReference type="CDD" id="cd00093">
    <property type="entry name" value="HTH_XRE"/>
    <property type="match status" value="1"/>
</dbReference>
<dbReference type="PANTHER" id="PTHR46797:SF10">
    <property type="entry name" value="BLR1115 PROTEIN"/>
    <property type="match status" value="1"/>
</dbReference>
<dbReference type="InterPro" id="IPR011051">
    <property type="entry name" value="RmlC_Cupin_sf"/>
</dbReference>
<evidence type="ECO:0000256" key="1">
    <source>
        <dbReference type="ARBA" id="ARBA00023125"/>
    </source>
</evidence>
<dbReference type="InterPro" id="IPR001387">
    <property type="entry name" value="Cro/C1-type_HTH"/>
</dbReference>
<proteinExistence type="predicted"/>
<feature type="domain" description="HTH cro/C1-type" evidence="2">
    <location>
        <begin position="18"/>
        <end position="72"/>
    </location>
</feature>
<dbReference type="InterPro" id="IPR050807">
    <property type="entry name" value="TransReg_Diox_bact_type"/>
</dbReference>
<dbReference type="GO" id="GO:0003700">
    <property type="term" value="F:DNA-binding transcription factor activity"/>
    <property type="evidence" value="ECO:0007669"/>
    <property type="project" value="TreeGrafter"/>
</dbReference>
<accession>A0A261R0L7</accession>
<dbReference type="OrthoDB" id="73827at2"/>
<dbReference type="SUPFAM" id="SSF51182">
    <property type="entry name" value="RmlC-like cupins"/>
    <property type="match status" value="1"/>
</dbReference>
<dbReference type="InterPro" id="IPR014710">
    <property type="entry name" value="RmlC-like_jellyroll"/>
</dbReference>
<dbReference type="RefSeq" id="WP_026638648.1">
    <property type="nucleotide sequence ID" value="NZ_NEVI01000017.1"/>
</dbReference>
<dbReference type="Pfam" id="PF13560">
    <property type="entry name" value="HTH_31"/>
    <property type="match status" value="1"/>
</dbReference>
<reference evidence="4" key="1">
    <citation type="submission" date="2017-05" db="EMBL/GenBank/DDBJ databases">
        <title>Complete and WGS of Bordetella genogroups.</title>
        <authorList>
            <person name="Spilker T."/>
            <person name="Lipuma J."/>
        </authorList>
    </citation>
    <scope>NUCLEOTIDE SEQUENCE [LARGE SCALE GENOMIC DNA]</scope>
    <source>
        <strain evidence="4">AU18089</strain>
    </source>
</reference>
<dbReference type="PANTHER" id="PTHR46797">
    <property type="entry name" value="HTH-TYPE TRANSCRIPTIONAL REGULATOR"/>
    <property type="match status" value="1"/>
</dbReference>
<dbReference type="AlphaFoldDB" id="A0A261R0L7"/>
<dbReference type="Gene3D" id="1.10.260.40">
    <property type="entry name" value="lambda repressor-like DNA-binding domains"/>
    <property type="match status" value="1"/>
</dbReference>
<gene>
    <name evidence="3" type="ORF">CAL19_14165</name>
</gene>
<dbReference type="InterPro" id="IPR010982">
    <property type="entry name" value="Lambda_DNA-bd_dom_sf"/>
</dbReference>
<name>A0A261R0L7_9BORD</name>
<organism evidence="3 4">
    <name type="scientific">Bordetella genomosp. 7</name>
    <dbReference type="NCBI Taxonomy" id="1416805"/>
    <lineage>
        <taxon>Bacteria</taxon>
        <taxon>Pseudomonadati</taxon>
        <taxon>Pseudomonadota</taxon>
        <taxon>Betaproteobacteria</taxon>
        <taxon>Burkholderiales</taxon>
        <taxon>Alcaligenaceae</taxon>
        <taxon>Bordetella</taxon>
    </lineage>
</organism>
<dbReference type="SUPFAM" id="SSF47413">
    <property type="entry name" value="lambda repressor-like DNA-binding domains"/>
    <property type="match status" value="1"/>
</dbReference>
<dbReference type="Proteomes" id="UP000216947">
    <property type="component" value="Unassembled WGS sequence"/>
</dbReference>
<sequence>MESAPDILNIDRQLAQRLRSLRAERGWSLDQLAQQSGVSRATLSRLENGAVSPTASVLGRLCAAYGLTLSRLMRMVEDDFEPLVTHAQQPVWTDDTVGFERRSVSPPAQRLAGEVLQCRLAPGVRIDYRDPPRHGLEHHLLLLEGQLQLSIDQRTYVLHPGDCLRYQLAGASAFVTPPDRGAHYLLFIV</sequence>
<dbReference type="EMBL" id="NEVK01000006">
    <property type="protein sequence ID" value="OZI18192.1"/>
    <property type="molecule type" value="Genomic_DNA"/>
</dbReference>
<evidence type="ECO:0000259" key="2">
    <source>
        <dbReference type="PROSITE" id="PS50943"/>
    </source>
</evidence>
<dbReference type="PROSITE" id="PS50943">
    <property type="entry name" value="HTH_CROC1"/>
    <property type="match status" value="1"/>
</dbReference>
<evidence type="ECO:0000313" key="4">
    <source>
        <dbReference type="Proteomes" id="UP000216947"/>
    </source>
</evidence>
<dbReference type="SMART" id="SM00530">
    <property type="entry name" value="HTH_XRE"/>
    <property type="match status" value="1"/>
</dbReference>
<keyword evidence="4" id="KW-1185">Reference proteome</keyword>
<protein>
    <submittedName>
        <fullName evidence="3">Transcriptional regulator</fullName>
    </submittedName>
</protein>